<evidence type="ECO:0000313" key="3">
    <source>
        <dbReference type="Proteomes" id="UP001595378"/>
    </source>
</evidence>
<evidence type="ECO:0000256" key="1">
    <source>
        <dbReference type="SAM" id="Phobius"/>
    </source>
</evidence>
<keyword evidence="3" id="KW-1185">Reference proteome</keyword>
<dbReference type="RefSeq" id="WP_336920214.1">
    <property type="nucleotide sequence ID" value="NZ_JBANRN010000015.1"/>
</dbReference>
<protein>
    <submittedName>
        <fullName evidence="2">MerC domain-containing protein</fullName>
    </submittedName>
</protein>
<feature type="transmembrane region" description="Helical" evidence="1">
    <location>
        <begin position="12"/>
        <end position="37"/>
    </location>
</feature>
<evidence type="ECO:0000313" key="2">
    <source>
        <dbReference type="EMBL" id="MFC3101901.1"/>
    </source>
</evidence>
<feature type="transmembrane region" description="Helical" evidence="1">
    <location>
        <begin position="81"/>
        <end position="98"/>
    </location>
</feature>
<comment type="caution">
    <text evidence="2">The sequence shown here is derived from an EMBL/GenBank/DDBJ whole genome shotgun (WGS) entry which is preliminary data.</text>
</comment>
<keyword evidence="1" id="KW-1133">Transmembrane helix</keyword>
<feature type="transmembrane region" description="Helical" evidence="1">
    <location>
        <begin position="49"/>
        <end position="69"/>
    </location>
</feature>
<dbReference type="EMBL" id="JBHRSU010000036">
    <property type="protein sequence ID" value="MFC3101901.1"/>
    <property type="molecule type" value="Genomic_DNA"/>
</dbReference>
<keyword evidence="1" id="KW-0472">Membrane</keyword>
<sequence>MSGDSHTRRANLIEGAAASASLLCLLHCLALPVLFLASPGLIRFIPDSPLLHLLALAFVLPFALGAFWLGFRQHRQAGPGLAGLGAIALLAISLWNGWSPVLEHALSIVGSALLIAAHVRNWRLRRCPL</sequence>
<gene>
    <name evidence="2" type="ORF">ACFODK_13475</name>
</gene>
<reference evidence="3" key="1">
    <citation type="journal article" date="2019" name="Int. J. Syst. Evol. Microbiol.">
        <title>The Global Catalogue of Microorganisms (GCM) 10K type strain sequencing project: providing services to taxonomists for standard genome sequencing and annotation.</title>
        <authorList>
            <consortium name="The Broad Institute Genomics Platform"/>
            <consortium name="The Broad Institute Genome Sequencing Center for Infectious Disease"/>
            <person name="Wu L."/>
            <person name="Ma J."/>
        </authorList>
    </citation>
    <scope>NUCLEOTIDE SEQUENCE [LARGE SCALE GENOMIC DNA]</scope>
    <source>
        <strain evidence="3">KCTC 52606</strain>
    </source>
</reference>
<name>A0ABV7EJ01_9SPHN</name>
<organism evidence="2 3">
    <name type="scientific">Alteraurantiacibacter lauratis</name>
    <dbReference type="NCBI Taxonomy" id="2054627"/>
    <lineage>
        <taxon>Bacteria</taxon>
        <taxon>Pseudomonadati</taxon>
        <taxon>Pseudomonadota</taxon>
        <taxon>Alphaproteobacteria</taxon>
        <taxon>Sphingomonadales</taxon>
        <taxon>Erythrobacteraceae</taxon>
        <taxon>Alteraurantiacibacter</taxon>
    </lineage>
</organism>
<proteinExistence type="predicted"/>
<dbReference type="InterPro" id="IPR004891">
    <property type="entry name" value="Mercury-R_MerC"/>
</dbReference>
<feature type="transmembrane region" description="Helical" evidence="1">
    <location>
        <begin position="104"/>
        <end position="122"/>
    </location>
</feature>
<accession>A0ABV7EJ01</accession>
<keyword evidence="1" id="KW-0812">Transmembrane</keyword>
<dbReference type="Proteomes" id="UP001595378">
    <property type="component" value="Unassembled WGS sequence"/>
</dbReference>
<dbReference type="Pfam" id="PF03203">
    <property type="entry name" value="MerC"/>
    <property type="match status" value="1"/>
</dbReference>